<accession>A0ABS3X1I5</accession>
<dbReference type="Proteomes" id="UP001518976">
    <property type="component" value="Unassembled WGS sequence"/>
</dbReference>
<dbReference type="PANTHER" id="PTHR13696:SF99">
    <property type="entry name" value="COBYRINIC ACID AC-DIAMIDE SYNTHASE"/>
    <property type="match status" value="1"/>
</dbReference>
<gene>
    <name evidence="2" type="ORF">JW592_27860</name>
</gene>
<dbReference type="SUPFAM" id="SSF52540">
    <property type="entry name" value="P-loop containing nucleoside triphosphate hydrolases"/>
    <property type="match status" value="1"/>
</dbReference>
<organism evidence="2 3">
    <name type="scientific">Streptomyces spirodelae</name>
    <dbReference type="NCBI Taxonomy" id="2812904"/>
    <lineage>
        <taxon>Bacteria</taxon>
        <taxon>Bacillati</taxon>
        <taxon>Actinomycetota</taxon>
        <taxon>Actinomycetes</taxon>
        <taxon>Kitasatosporales</taxon>
        <taxon>Streptomycetaceae</taxon>
        <taxon>Streptomyces</taxon>
    </lineage>
</organism>
<dbReference type="RefSeq" id="WP_209268008.1">
    <property type="nucleotide sequence ID" value="NZ_JAFFZN010000032.1"/>
</dbReference>
<dbReference type="InterPro" id="IPR025669">
    <property type="entry name" value="AAA_dom"/>
</dbReference>
<name>A0ABS3X1I5_9ACTN</name>
<dbReference type="CDD" id="cd02042">
    <property type="entry name" value="ParAB_family"/>
    <property type="match status" value="1"/>
</dbReference>
<protein>
    <submittedName>
        <fullName evidence="2">ParA family protein</fullName>
    </submittedName>
</protein>
<proteinExistence type="predicted"/>
<feature type="domain" description="AAA" evidence="1">
    <location>
        <begin position="179"/>
        <end position="348"/>
    </location>
</feature>
<dbReference type="InterPro" id="IPR027417">
    <property type="entry name" value="P-loop_NTPase"/>
</dbReference>
<dbReference type="Pfam" id="PF13614">
    <property type="entry name" value="AAA_31"/>
    <property type="match status" value="1"/>
</dbReference>
<evidence type="ECO:0000313" key="3">
    <source>
        <dbReference type="Proteomes" id="UP001518976"/>
    </source>
</evidence>
<evidence type="ECO:0000313" key="2">
    <source>
        <dbReference type="EMBL" id="MBO8189240.1"/>
    </source>
</evidence>
<reference evidence="2 3" key="1">
    <citation type="submission" date="2021-02" db="EMBL/GenBank/DDBJ databases">
        <title>Streptomyces spirodelae sp. nov., isolated from duckweed.</title>
        <authorList>
            <person name="Saimee Y."/>
            <person name="Duangmal K."/>
        </authorList>
    </citation>
    <scope>NUCLEOTIDE SEQUENCE [LARGE SCALE GENOMIC DNA]</scope>
    <source>
        <strain evidence="2 3">DW4-2</strain>
    </source>
</reference>
<dbReference type="Gene3D" id="3.40.50.300">
    <property type="entry name" value="P-loop containing nucleotide triphosphate hydrolases"/>
    <property type="match status" value="1"/>
</dbReference>
<dbReference type="PANTHER" id="PTHR13696">
    <property type="entry name" value="P-LOOP CONTAINING NUCLEOSIDE TRIPHOSPHATE HYDROLASE"/>
    <property type="match status" value="1"/>
</dbReference>
<sequence length="428" mass="46815">MPSPYPDGDREKVASKLPPALQQELKVRCAELSLDIQDAVEAAVTNWRARPTPGPEIETAGSKSFSTWLPTGLYDDFKATCGERGVSYIQGLAQSIRAWLEDNPSPADANRSAEPRRIVTANQKGGVGKTSVSLGIAQSYAEHDEDGAAALRRFIESLSFGDLKRVEKTKAGLLKQLEKLTVGGQRVLVVDYDPQSHLSDQLGIPQIPPGQESLVTHMVGDPDGDLHDLIVTLDDPRFHRRLDVLPGAYDGFLLDSKLALTAAQSRGFQKEVALERALRPAEGDYDVIVIDCPPSLGLAMDAGLYYARRRRNEKKGRSGVVIPVQAEDSSATAYSMLVNQVEDLCKDLSLEIDYLGLVVNQYDSRRGFVATSSLAQWNSLGDQQVLAVLDDLKEQREAVRLKQPLLAYAPESKQANTMRMIAMGVVSE</sequence>
<keyword evidence="3" id="KW-1185">Reference proteome</keyword>
<comment type="caution">
    <text evidence="2">The sequence shown here is derived from an EMBL/GenBank/DDBJ whole genome shotgun (WGS) entry which is preliminary data.</text>
</comment>
<dbReference type="InterPro" id="IPR050678">
    <property type="entry name" value="DNA_Partitioning_ATPase"/>
</dbReference>
<dbReference type="EMBL" id="JAFFZN010000032">
    <property type="protein sequence ID" value="MBO8189240.1"/>
    <property type="molecule type" value="Genomic_DNA"/>
</dbReference>
<evidence type="ECO:0000259" key="1">
    <source>
        <dbReference type="Pfam" id="PF13614"/>
    </source>
</evidence>